<dbReference type="SUPFAM" id="SSF53067">
    <property type="entry name" value="Actin-like ATPase domain"/>
    <property type="match status" value="2"/>
</dbReference>
<gene>
    <name evidence="3" type="ordered locus">Desaci_4135</name>
</gene>
<keyword evidence="4" id="KW-1185">Reference proteome</keyword>
<dbReference type="RefSeq" id="WP_014828983.1">
    <property type="nucleotide sequence ID" value="NC_018068.1"/>
</dbReference>
<organism evidence="3 4">
    <name type="scientific">Desulfosporosinus acidiphilus (strain DSM 22704 / JCM 16185 / SJ4)</name>
    <dbReference type="NCBI Taxonomy" id="646529"/>
    <lineage>
        <taxon>Bacteria</taxon>
        <taxon>Bacillati</taxon>
        <taxon>Bacillota</taxon>
        <taxon>Clostridia</taxon>
        <taxon>Eubacteriales</taxon>
        <taxon>Desulfitobacteriaceae</taxon>
        <taxon>Desulfosporosinus</taxon>
    </lineage>
</organism>
<dbReference type="Pfam" id="PF21522">
    <property type="entry name" value="MreB-like_C"/>
    <property type="match status" value="1"/>
</dbReference>
<protein>
    <submittedName>
        <fullName evidence="3">StbA protein</fullName>
    </submittedName>
</protein>
<dbReference type="InterPro" id="IPR043129">
    <property type="entry name" value="ATPase_NBD"/>
</dbReference>
<evidence type="ECO:0000259" key="2">
    <source>
        <dbReference type="Pfam" id="PF21522"/>
    </source>
</evidence>
<evidence type="ECO:0000313" key="3">
    <source>
        <dbReference type="EMBL" id="AFM42997.1"/>
    </source>
</evidence>
<dbReference type="HOGENOM" id="CLU_066405_0_0_9"/>
<name>I4DB23_DESAJ</name>
<proteinExistence type="predicted"/>
<dbReference type="Proteomes" id="UP000002892">
    <property type="component" value="Chromosome"/>
</dbReference>
<dbReference type="AlphaFoldDB" id="I4DB23"/>
<accession>I4DB23</accession>
<feature type="domain" description="Actin-like protein N-terminal" evidence="1">
    <location>
        <begin position="8"/>
        <end position="151"/>
    </location>
</feature>
<sequence>MNRLPILAVDVGYKKVKYVSHQHEGIFNAVIAPEKTVMSDTYSAVTKSTPIIVDGTAYWFGKDALYQPTAVTSAKNQRMTTELAKVLVAAAAWESSLEGDIFLSTGLPLDLFKDEQAITEKAWLGQQLTIEKGGTRRKIHIKAVELLPQGIAALLYALSLKTIAEKWPTSGLVTLIDLGERTTDVATVRADTLEPIRGLCFSIEVGVRDLKQQILRIAKQELPLIPEFMADDLLKTGTGIYRRQRYDFTQVRRDSIEQFAHQIVGELQTRFAASDSLIALALLAGGGAEVLGETISRIYDAEVIEEPTMANVLAYYQKAAAQKFFS</sequence>
<evidence type="ECO:0000259" key="1">
    <source>
        <dbReference type="Pfam" id="PF17989"/>
    </source>
</evidence>
<dbReference type="InterPro" id="IPR049067">
    <property type="entry name" value="MreB-like_C"/>
</dbReference>
<dbReference type="Gene3D" id="3.30.420.40">
    <property type="match status" value="2"/>
</dbReference>
<dbReference type="eggNOG" id="COG0849">
    <property type="taxonomic scope" value="Bacteria"/>
</dbReference>
<dbReference type="InterPro" id="IPR040607">
    <property type="entry name" value="ALP_N"/>
</dbReference>
<dbReference type="EMBL" id="CP003639">
    <property type="protein sequence ID" value="AFM42997.1"/>
    <property type="molecule type" value="Genomic_DNA"/>
</dbReference>
<dbReference type="STRING" id="646529.Desaci_4135"/>
<dbReference type="OrthoDB" id="5412507at2"/>
<dbReference type="KEGG" id="dai:Desaci_4135"/>
<feature type="domain" description="Actin homologue MreB-like C-terminal" evidence="2">
    <location>
        <begin position="175"/>
        <end position="295"/>
    </location>
</feature>
<dbReference type="Pfam" id="PF17989">
    <property type="entry name" value="ALP_N"/>
    <property type="match status" value="1"/>
</dbReference>
<evidence type="ECO:0000313" key="4">
    <source>
        <dbReference type="Proteomes" id="UP000002892"/>
    </source>
</evidence>
<reference evidence="3 4" key="1">
    <citation type="journal article" date="2012" name="J. Bacteriol.">
        <title>Complete genome sequences of Desulfosporosinus orientis DSM765T, Desulfosporosinus youngiae DSM17734T, Desulfosporosinus meridiei DSM13257T, and Desulfosporosinus acidiphilus DSM22704T.</title>
        <authorList>
            <person name="Pester M."/>
            <person name="Brambilla E."/>
            <person name="Alazard D."/>
            <person name="Rattei T."/>
            <person name="Weinmaier T."/>
            <person name="Han J."/>
            <person name="Lucas S."/>
            <person name="Lapidus A."/>
            <person name="Cheng J.F."/>
            <person name="Goodwin L."/>
            <person name="Pitluck S."/>
            <person name="Peters L."/>
            <person name="Ovchinnikova G."/>
            <person name="Teshima H."/>
            <person name="Detter J.C."/>
            <person name="Han C.S."/>
            <person name="Tapia R."/>
            <person name="Land M.L."/>
            <person name="Hauser L."/>
            <person name="Kyrpides N.C."/>
            <person name="Ivanova N.N."/>
            <person name="Pagani I."/>
            <person name="Huntmann M."/>
            <person name="Wei C.L."/>
            <person name="Davenport K.W."/>
            <person name="Daligault H."/>
            <person name="Chain P.S."/>
            <person name="Chen A."/>
            <person name="Mavromatis K."/>
            <person name="Markowitz V."/>
            <person name="Szeto E."/>
            <person name="Mikhailova N."/>
            <person name="Pati A."/>
            <person name="Wagner M."/>
            <person name="Woyke T."/>
            <person name="Ollivier B."/>
            <person name="Klenk H.P."/>
            <person name="Spring S."/>
            <person name="Loy A."/>
        </authorList>
    </citation>
    <scope>NUCLEOTIDE SEQUENCE [LARGE SCALE GENOMIC DNA]</scope>
    <source>
        <strain evidence="4">DSM 22704 / JCM 16185 / SJ4</strain>
    </source>
</reference>